<feature type="region of interest" description="Disordered" evidence="4">
    <location>
        <begin position="426"/>
        <end position="452"/>
    </location>
</feature>
<accession>A0AAU0K7D6</accession>
<proteinExistence type="inferred from homology"/>
<evidence type="ECO:0000256" key="1">
    <source>
        <dbReference type="ARBA" id="ARBA00022612"/>
    </source>
</evidence>
<reference evidence="5" key="1">
    <citation type="submission" date="2024-06" db="EMBL/GenBank/DDBJ databases">
        <title>Multidecadal high mortality disease events in Australian domestic geese associated with an alphaherpesvirus, designated Anatid alphaherpesvirus 2.</title>
        <authorList>
            <person name="Kelly-Bosma M."/>
            <person name="Neave M.J."/>
        </authorList>
    </citation>
    <scope>NUCLEOTIDE SEQUENCE</scope>
    <source>
        <strain evidence="5">ACDP 22-00165</strain>
    </source>
</reference>
<keyword evidence="2" id="KW-0426">Late protein</keyword>
<dbReference type="InterPro" id="IPR000501">
    <property type="entry name" value="UL28/UL56"/>
</dbReference>
<evidence type="ECO:0000256" key="2">
    <source>
        <dbReference type="ARBA" id="ARBA00022921"/>
    </source>
</evidence>
<dbReference type="GO" id="GO:0019073">
    <property type="term" value="P:viral DNA genome packaging"/>
    <property type="evidence" value="ECO:0007669"/>
    <property type="project" value="InterPro"/>
</dbReference>
<keyword evidence="3" id="KW-0231">Viral genome packaging</keyword>
<sequence length="790" mass="85984">MLVAWGQVQSYAFQVELLKRCDPDVAVGALRGLKLNALTLRYLLGNMAAAMEEQAGVRLSQLTYALWLTARRTKAEGEALIEAVETYAVERNPRTFFARTMAISPCGQCPYHADVELATYGGKVKADVKYLHDVENVLKQLNYCHLIVRAEDADAFLKRLDGFMLETLGSGMIVPPELYDPVQPCSVCFEELCVTANRGETAHRRMAGKICDHITKQIRVRVTPDEIAVHIPHASGVPKAKRDAAAAALRRLDETMAGGSSAASGRGQGAAASVYEAADAALDSHNVFLPASGKLYAVSELKFWLASSGVRSGGGSGAAGSRGGDGTTVDAFADNLDALVERERAFDMRAAVVELAVFGRRMEHFERVYCREIEALNVADRLMLGGRASSPDDMIEALIKACYDHHLSAPLLKRLADPEKAAEEALKRALEGASNPRGGTDPGSRDAAAAVGDDREITDDVRVSGTRARSIACGDDERGGWLELVRAAAADAVERRKMYADRLTKRSMASLDRCVTEQRRELEKTLRINVYGEVLLDAYVAVYNGFRARLGVLAAARDSGAKVIDNRACHDAFDAHRFMLASLLRRRVDPAMLPSLTHKFFQLVNGPMFDHDRHTFAQPPNTALYFSVENVGLLPHLKEELARFMLNSGGASDWTVSKFRGFYDFSEAEGVTASQRLAWKYIKELILATALFSSVFRCGEIRIRRADSAGVDASGVQLCPDGVYLTYETTCPLVAVLGAGKDGRICPETTIIVDTDVFSLLYSVLQRMAPNAAEKARAEAAGGETTPSRA</sequence>
<name>A0AAU0K7D6_9ALPH</name>
<dbReference type="EMBL" id="OR540300">
    <property type="protein sequence ID" value="WOL23307.1"/>
    <property type="molecule type" value="Genomic_DNA"/>
</dbReference>
<evidence type="ECO:0000256" key="3">
    <source>
        <dbReference type="ARBA" id="ARBA00023219"/>
    </source>
</evidence>
<evidence type="ECO:0000256" key="4">
    <source>
        <dbReference type="SAM" id="MobiDB-lite"/>
    </source>
</evidence>
<protein>
    <submittedName>
        <fullName evidence="5">Processing and transport protein</fullName>
    </submittedName>
</protein>
<organism evidence="5">
    <name type="scientific">Anatid alphaherpesvirus 2</name>
    <dbReference type="NCBI Taxonomy" id="3080522"/>
    <lineage>
        <taxon>Viruses</taxon>
        <taxon>Duplodnaviria</taxon>
        <taxon>Heunggongvirae</taxon>
        <taxon>Peploviricota</taxon>
        <taxon>Herviviricetes</taxon>
        <taxon>Herpesvirales</taxon>
        <taxon>Orthoherpesviridae</taxon>
        <taxon>Alphaherpesvirinae</taxon>
    </lineage>
</organism>
<dbReference type="HAMAP" id="MF_04014">
    <property type="entry name" value="HSV_TRM1"/>
    <property type="match status" value="1"/>
</dbReference>
<keyword evidence="1" id="KW-1188">Viral release from host cell</keyword>
<dbReference type="Pfam" id="PF01366">
    <property type="entry name" value="PRTP"/>
    <property type="match status" value="1"/>
</dbReference>
<evidence type="ECO:0000313" key="5">
    <source>
        <dbReference type="EMBL" id="WOL23307.1"/>
    </source>
</evidence>